<keyword evidence="5 9" id="KW-0627">Porphyrin biosynthesis</keyword>
<dbReference type="OrthoDB" id="4793174at2"/>
<comment type="function">
    <text evidence="6 9">Catalyzes cyclization of the linear tetrapyrrole, hydroxymethylbilane, to the macrocyclic uroporphyrinogen III.</text>
</comment>
<evidence type="ECO:0000313" key="13">
    <source>
        <dbReference type="Proteomes" id="UP000195981"/>
    </source>
</evidence>
<keyword evidence="4 9" id="KW-0456">Lyase</keyword>
<dbReference type="PANTHER" id="PTHR38042:SF1">
    <property type="entry name" value="UROPORPHYRINOGEN-III SYNTHASE, CHLOROPLASTIC"/>
    <property type="match status" value="1"/>
</dbReference>
<feature type="domain" description="Tetrapyrrole biosynthesis uroporphyrinogen III synthase" evidence="11">
    <location>
        <begin position="42"/>
        <end position="268"/>
    </location>
</feature>
<dbReference type="GO" id="GO:0006782">
    <property type="term" value="P:protoporphyrinogen IX biosynthetic process"/>
    <property type="evidence" value="ECO:0007669"/>
    <property type="project" value="UniProtKB-UniRule"/>
</dbReference>
<dbReference type="AlphaFoldDB" id="A0A1X6WVV8"/>
<evidence type="ECO:0000256" key="1">
    <source>
        <dbReference type="ARBA" id="ARBA00004772"/>
    </source>
</evidence>
<evidence type="ECO:0000256" key="10">
    <source>
        <dbReference type="SAM" id="MobiDB-lite"/>
    </source>
</evidence>
<comment type="pathway">
    <text evidence="1 9">Porphyrin-containing compound metabolism; protoporphyrin-IX biosynthesis; coproporphyrinogen-III from 5-aminolevulinate: step 3/4.</text>
</comment>
<evidence type="ECO:0000256" key="6">
    <source>
        <dbReference type="ARBA" id="ARBA00037589"/>
    </source>
</evidence>
<evidence type="ECO:0000256" key="3">
    <source>
        <dbReference type="ARBA" id="ARBA00013109"/>
    </source>
</evidence>
<evidence type="ECO:0000256" key="7">
    <source>
        <dbReference type="ARBA" id="ARBA00040167"/>
    </source>
</evidence>
<dbReference type="InterPro" id="IPR036108">
    <property type="entry name" value="4pyrrol_syn_uPrphyn_synt_sf"/>
</dbReference>
<feature type="region of interest" description="Disordered" evidence="10">
    <location>
        <begin position="1"/>
        <end position="30"/>
    </location>
</feature>
<comment type="similarity">
    <text evidence="2 9">Belongs to the uroporphyrinogen-III synthase family.</text>
</comment>
<evidence type="ECO:0000256" key="4">
    <source>
        <dbReference type="ARBA" id="ARBA00023239"/>
    </source>
</evidence>
<dbReference type="EC" id="4.2.1.75" evidence="3 9"/>
<dbReference type="GO" id="GO:0004852">
    <property type="term" value="F:uroporphyrinogen-III synthase activity"/>
    <property type="evidence" value="ECO:0007669"/>
    <property type="project" value="UniProtKB-UniRule"/>
</dbReference>
<dbReference type="Pfam" id="PF02602">
    <property type="entry name" value="HEM4"/>
    <property type="match status" value="1"/>
</dbReference>
<dbReference type="GO" id="GO:0006780">
    <property type="term" value="P:uroporphyrinogen III biosynthetic process"/>
    <property type="evidence" value="ECO:0007669"/>
    <property type="project" value="UniProtKB-UniRule"/>
</dbReference>
<dbReference type="EMBL" id="FWFG01000016">
    <property type="protein sequence ID" value="SLM88524.1"/>
    <property type="molecule type" value="Genomic_DNA"/>
</dbReference>
<dbReference type="CDD" id="cd06578">
    <property type="entry name" value="HemD"/>
    <property type="match status" value="1"/>
</dbReference>
<comment type="catalytic activity">
    <reaction evidence="8 9">
        <text>hydroxymethylbilane = uroporphyrinogen III + H2O</text>
        <dbReference type="Rhea" id="RHEA:18965"/>
        <dbReference type="ChEBI" id="CHEBI:15377"/>
        <dbReference type="ChEBI" id="CHEBI:57308"/>
        <dbReference type="ChEBI" id="CHEBI:57845"/>
        <dbReference type="EC" id="4.2.1.75"/>
    </reaction>
</comment>
<dbReference type="Proteomes" id="UP000195981">
    <property type="component" value="Unassembled WGS sequence"/>
</dbReference>
<feature type="compositionally biased region" description="Low complexity" evidence="10">
    <location>
        <begin position="9"/>
        <end position="28"/>
    </location>
</feature>
<sequence>MTASPAPRSTGPSADGAADGGPADATAPRVLLPRPAGAGADLMERLRELGCAPEHHPFIELVPETDTDMREAVEDLASGAFSWLVITSCAVFDALDAFDGSDSAVARGVSWSVPEGTRVAVVGEGSAACARERGIEPDLVAHGSGKALVARMPAPAAGDARPVLFPASSAAAATVPEGLRSLGYAVRQEIAYRPRSTSIDPAVVQDLATAHYAAIVLTSSMIARLAAALPIHLSTQVVTIGAPTTAAAREAGLRVDVEAEAPTPDALARAVATALHPTEDHPA</sequence>
<dbReference type="PANTHER" id="PTHR38042">
    <property type="entry name" value="UROPORPHYRINOGEN-III SYNTHASE, CHLOROPLASTIC"/>
    <property type="match status" value="1"/>
</dbReference>
<organism evidence="12 13">
    <name type="scientific">Brachybacterium nesterenkovii</name>
    <dbReference type="NCBI Taxonomy" id="47847"/>
    <lineage>
        <taxon>Bacteria</taxon>
        <taxon>Bacillati</taxon>
        <taxon>Actinomycetota</taxon>
        <taxon>Actinomycetes</taxon>
        <taxon>Micrococcales</taxon>
        <taxon>Dermabacteraceae</taxon>
        <taxon>Brachybacterium</taxon>
    </lineage>
</organism>
<evidence type="ECO:0000313" key="12">
    <source>
        <dbReference type="EMBL" id="SLM88524.1"/>
    </source>
</evidence>
<accession>A0A1X6WVV8</accession>
<evidence type="ECO:0000256" key="2">
    <source>
        <dbReference type="ARBA" id="ARBA00008133"/>
    </source>
</evidence>
<evidence type="ECO:0000259" key="11">
    <source>
        <dbReference type="Pfam" id="PF02602"/>
    </source>
</evidence>
<name>A0A1X6WVV8_9MICO</name>
<dbReference type="InterPro" id="IPR039793">
    <property type="entry name" value="UROS/Hem4"/>
</dbReference>
<dbReference type="SUPFAM" id="SSF69618">
    <property type="entry name" value="HemD-like"/>
    <property type="match status" value="1"/>
</dbReference>
<evidence type="ECO:0000256" key="5">
    <source>
        <dbReference type="ARBA" id="ARBA00023244"/>
    </source>
</evidence>
<dbReference type="Gene3D" id="3.40.50.10090">
    <property type="match status" value="2"/>
</dbReference>
<proteinExistence type="inferred from homology"/>
<keyword evidence="13" id="KW-1185">Reference proteome</keyword>
<reference evidence="12 13" key="1">
    <citation type="submission" date="2017-02" db="EMBL/GenBank/DDBJ databases">
        <authorList>
            <person name="Peterson S.W."/>
        </authorList>
    </citation>
    <scope>NUCLEOTIDE SEQUENCE [LARGE SCALE GENOMIC DNA]</scope>
    <source>
        <strain evidence="12 13">CIP104813</strain>
    </source>
</reference>
<dbReference type="InterPro" id="IPR003754">
    <property type="entry name" value="4pyrrol_synth_uPrphyn_synth"/>
</dbReference>
<dbReference type="RefSeq" id="WP_087102172.1">
    <property type="nucleotide sequence ID" value="NZ_FWFG01000016.1"/>
</dbReference>
<dbReference type="UniPathway" id="UPA00251">
    <property type="reaction ID" value="UER00320"/>
</dbReference>
<protein>
    <recommendedName>
        <fullName evidence="7 9">Uroporphyrinogen-III synthase</fullName>
        <ecNumber evidence="3 9">4.2.1.75</ecNumber>
    </recommendedName>
</protein>
<evidence type="ECO:0000256" key="8">
    <source>
        <dbReference type="ARBA" id="ARBA00048617"/>
    </source>
</evidence>
<evidence type="ECO:0000256" key="9">
    <source>
        <dbReference type="RuleBase" id="RU366031"/>
    </source>
</evidence>
<gene>
    <name evidence="12" type="ORF">FM110_01970</name>
</gene>